<feature type="transmembrane region" description="Helical" evidence="6">
    <location>
        <begin position="275"/>
        <end position="299"/>
    </location>
</feature>
<dbReference type="PANTHER" id="PTHR33406:SF13">
    <property type="entry name" value="MEMBRANE PROTEIN YDFJ"/>
    <property type="match status" value="1"/>
</dbReference>
<feature type="transmembrane region" description="Helical" evidence="6">
    <location>
        <begin position="178"/>
        <end position="197"/>
    </location>
</feature>
<evidence type="ECO:0000256" key="5">
    <source>
        <dbReference type="ARBA" id="ARBA00023136"/>
    </source>
</evidence>
<dbReference type="Pfam" id="PF03176">
    <property type="entry name" value="MMPL"/>
    <property type="match status" value="2"/>
</dbReference>
<name>A0A378I0J7_9GAMM</name>
<comment type="subcellular location">
    <subcellularLocation>
        <location evidence="1">Cell membrane</location>
        <topology evidence="1">Multi-pass membrane protein</topology>
    </subcellularLocation>
</comment>
<protein>
    <submittedName>
        <fullName evidence="8">Membrane protein ydgH</fullName>
    </submittedName>
</protein>
<feature type="transmembrane region" description="Helical" evidence="6">
    <location>
        <begin position="21"/>
        <end position="40"/>
    </location>
</feature>
<dbReference type="InterPro" id="IPR000731">
    <property type="entry name" value="SSD"/>
</dbReference>
<keyword evidence="5 6" id="KW-0472">Membrane</keyword>
<feature type="transmembrane region" description="Helical" evidence="6">
    <location>
        <begin position="305"/>
        <end position="333"/>
    </location>
</feature>
<dbReference type="SUPFAM" id="SSF82866">
    <property type="entry name" value="Multidrug efflux transporter AcrB transmembrane domain"/>
    <property type="match status" value="2"/>
</dbReference>
<evidence type="ECO:0000256" key="4">
    <source>
        <dbReference type="ARBA" id="ARBA00022989"/>
    </source>
</evidence>
<dbReference type="Proteomes" id="UP000254968">
    <property type="component" value="Unassembled WGS sequence"/>
</dbReference>
<feature type="transmembrane region" description="Helical" evidence="6">
    <location>
        <begin position="365"/>
        <end position="384"/>
    </location>
</feature>
<proteinExistence type="predicted"/>
<dbReference type="Gene3D" id="1.20.1640.10">
    <property type="entry name" value="Multidrug efflux transporter AcrB transmembrane domain"/>
    <property type="match status" value="2"/>
</dbReference>
<dbReference type="EMBL" id="UGNV01000001">
    <property type="protein sequence ID" value="STX28185.1"/>
    <property type="molecule type" value="Genomic_DNA"/>
</dbReference>
<evidence type="ECO:0000256" key="2">
    <source>
        <dbReference type="ARBA" id="ARBA00022475"/>
    </source>
</evidence>
<dbReference type="PROSITE" id="PS50156">
    <property type="entry name" value="SSD"/>
    <property type="match status" value="1"/>
</dbReference>
<dbReference type="PANTHER" id="PTHR33406">
    <property type="entry name" value="MEMBRANE PROTEIN MJ1562-RELATED"/>
    <property type="match status" value="1"/>
</dbReference>
<dbReference type="InterPro" id="IPR004869">
    <property type="entry name" value="MMPL_dom"/>
</dbReference>
<feature type="transmembrane region" description="Helical" evidence="6">
    <location>
        <begin position="619"/>
        <end position="641"/>
    </location>
</feature>
<dbReference type="InterPro" id="IPR050545">
    <property type="entry name" value="Mycobact_MmpL"/>
</dbReference>
<feature type="transmembrane region" description="Helical" evidence="6">
    <location>
        <begin position="552"/>
        <end position="572"/>
    </location>
</feature>
<evidence type="ECO:0000256" key="6">
    <source>
        <dbReference type="SAM" id="Phobius"/>
    </source>
</evidence>
<feature type="transmembrane region" description="Helical" evidence="6">
    <location>
        <begin position="696"/>
        <end position="721"/>
    </location>
</feature>
<keyword evidence="4 6" id="KW-1133">Transmembrane helix</keyword>
<organism evidence="8 9">
    <name type="scientific">Legionella beliardensis</name>
    <dbReference type="NCBI Taxonomy" id="91822"/>
    <lineage>
        <taxon>Bacteria</taxon>
        <taxon>Pseudomonadati</taxon>
        <taxon>Pseudomonadota</taxon>
        <taxon>Gammaproteobacteria</taxon>
        <taxon>Legionellales</taxon>
        <taxon>Legionellaceae</taxon>
        <taxon>Legionella</taxon>
    </lineage>
</organism>
<feature type="transmembrane region" description="Helical" evidence="6">
    <location>
        <begin position="668"/>
        <end position="690"/>
    </location>
</feature>
<dbReference type="RefSeq" id="WP_115301952.1">
    <property type="nucleotide sequence ID" value="NZ_CAAAHO010000001.1"/>
</dbReference>
<evidence type="ECO:0000313" key="9">
    <source>
        <dbReference type="Proteomes" id="UP000254968"/>
    </source>
</evidence>
<evidence type="ECO:0000313" key="8">
    <source>
        <dbReference type="EMBL" id="STX28185.1"/>
    </source>
</evidence>
<feature type="transmembrane region" description="Helical" evidence="6">
    <location>
        <begin position="204"/>
        <end position="224"/>
    </location>
</feature>
<evidence type="ECO:0000256" key="1">
    <source>
        <dbReference type="ARBA" id="ARBA00004651"/>
    </source>
</evidence>
<keyword evidence="3 6" id="KW-0812">Transmembrane</keyword>
<accession>A0A378I0J7</accession>
<feature type="domain" description="SSD" evidence="7">
    <location>
        <begin position="218"/>
        <end position="332"/>
    </location>
</feature>
<feature type="transmembrane region" description="Helical" evidence="6">
    <location>
        <begin position="579"/>
        <end position="599"/>
    </location>
</feature>
<dbReference type="GO" id="GO:0005886">
    <property type="term" value="C:plasma membrane"/>
    <property type="evidence" value="ECO:0007669"/>
    <property type="project" value="UniProtKB-SubCell"/>
</dbReference>
<sequence>MQEDSLFFRFGKFIYRARIHIVWLWIISLILCVPYLPTIMTPFKSTGFIDTTSNSAKTETYINNALGLSPNQILVIYTHKNWVATENRFINAIKKSLADLKDFPIKHQIILPDANKKQISKDKHTAYAVIFFDNKEPMTKELVQELKDTIKTPPNMTMELGGEAVFEEGIHKQTQKDLFKADLIAAPVSIITLILVFGSLIAAFIPIILGGGCAVIILSLLYFIGQHYTLSIFTINIALLLGLCLCLDYCLFIISRFRDELKRNKTMRRVIATTIATAGKAVFFSGLAVFISLSALLFFPVNILFSVGVGGLAAVFVAVLIALILLPAILAILRERVNSLSVRFSKKEKVSLAWRWLATKVVKRPLIFFLLTLSFLLLLGYPFLNAKFGISDFRILPKQAEGRAFFNTYIDKFNEHELTPILLVVTSPNERILSKANIGKLYDLVEQLKKNPLIKQVNSIVSTKSDITRSQYQTLYNTERSLKTEAVKNLLATTTAKNVTIIRIVSKYGDDSKETKNLIAELRELKPPKGLNFQLTGEPVKNEDVLNKIYQIFPYALLWIMALTYLVLLILLRSIFLPFKAILMNIVSLCASYGVLVFIFQEGHFHQWLNFDPQGILDISLLVIIFCALFGFSMDYEVFLLTRIKEYYERTGDNQKSIVFGIEKSSKIITSAAIIVIFLCGSFMVADVLMVKQFGLGIAVAIFVDAFLIRTLLVPATMALLKPLNWYLPKWLDRILPKW</sequence>
<dbReference type="AlphaFoldDB" id="A0A378I0J7"/>
<keyword evidence="9" id="KW-1185">Reference proteome</keyword>
<reference evidence="8 9" key="1">
    <citation type="submission" date="2018-06" db="EMBL/GenBank/DDBJ databases">
        <authorList>
            <consortium name="Pathogen Informatics"/>
            <person name="Doyle S."/>
        </authorList>
    </citation>
    <scope>NUCLEOTIDE SEQUENCE [LARGE SCALE GENOMIC DNA]</scope>
    <source>
        <strain evidence="8 9">NCTC13315</strain>
    </source>
</reference>
<keyword evidence="2" id="KW-1003">Cell membrane</keyword>
<dbReference type="OrthoDB" id="7051771at2"/>
<gene>
    <name evidence="8" type="primary">ydgH</name>
    <name evidence="8" type="ORF">NCTC13315_00709</name>
</gene>
<evidence type="ECO:0000259" key="7">
    <source>
        <dbReference type="PROSITE" id="PS50156"/>
    </source>
</evidence>
<evidence type="ECO:0000256" key="3">
    <source>
        <dbReference type="ARBA" id="ARBA00022692"/>
    </source>
</evidence>
<feature type="transmembrane region" description="Helical" evidence="6">
    <location>
        <begin position="230"/>
        <end position="254"/>
    </location>
</feature>